<organism evidence="1 2">
    <name type="scientific">Undibacterium flavidum</name>
    <dbReference type="NCBI Taxonomy" id="2762297"/>
    <lineage>
        <taxon>Bacteria</taxon>
        <taxon>Pseudomonadati</taxon>
        <taxon>Pseudomonadota</taxon>
        <taxon>Betaproteobacteria</taxon>
        <taxon>Burkholderiales</taxon>
        <taxon>Oxalobacteraceae</taxon>
        <taxon>Undibacterium</taxon>
    </lineage>
</organism>
<dbReference type="EMBL" id="JACOGA010000007">
    <property type="protein sequence ID" value="MBC3873635.1"/>
    <property type="molecule type" value="Genomic_DNA"/>
</dbReference>
<evidence type="ECO:0000313" key="2">
    <source>
        <dbReference type="Proteomes" id="UP000624279"/>
    </source>
</evidence>
<accession>A0ABR6YAK1</accession>
<dbReference type="Proteomes" id="UP000624279">
    <property type="component" value="Unassembled WGS sequence"/>
</dbReference>
<proteinExistence type="predicted"/>
<name>A0ABR6YAK1_9BURK</name>
<sequence length="160" mass="18073">MNWNDILNLRVWTPLSAIGDYGDPIIDGIFEIETNTYVKTQTHNRNFELGDPNAPFITKVFWATNLDALKRHLFGDPALGKDAPKNVPPSNLLNGTTGKYVDILNQTRQEGKVAIERAVYSNSGEFLYKAISIGRVNYCFLNPQEDEQEQVFLVDLALVR</sequence>
<reference evidence="1 2" key="1">
    <citation type="submission" date="2020-08" db="EMBL/GenBank/DDBJ databases">
        <title>Novel species isolated from subtropical streams in China.</title>
        <authorList>
            <person name="Lu H."/>
        </authorList>
    </citation>
    <scope>NUCLEOTIDE SEQUENCE [LARGE SCALE GENOMIC DNA]</scope>
    <source>
        <strain evidence="1 2">LX15W</strain>
    </source>
</reference>
<evidence type="ECO:0000313" key="1">
    <source>
        <dbReference type="EMBL" id="MBC3873635.1"/>
    </source>
</evidence>
<gene>
    <name evidence="1" type="ORF">H8K55_08550</name>
</gene>
<keyword evidence="2" id="KW-1185">Reference proteome</keyword>
<protein>
    <recommendedName>
        <fullName evidence="3">Virion structural protein</fullName>
    </recommendedName>
</protein>
<comment type="caution">
    <text evidence="1">The sequence shown here is derived from an EMBL/GenBank/DDBJ whole genome shotgun (WGS) entry which is preliminary data.</text>
</comment>
<evidence type="ECO:0008006" key="3">
    <source>
        <dbReference type="Google" id="ProtNLM"/>
    </source>
</evidence>
<dbReference type="RefSeq" id="WP_186941675.1">
    <property type="nucleotide sequence ID" value="NZ_JACOGA010000007.1"/>
</dbReference>